<keyword evidence="3" id="KW-1185">Reference proteome</keyword>
<reference evidence="2 3" key="1">
    <citation type="journal article" date="2013" name="Genome Announc.">
        <title>Genome sequences for three denitrifying bacterial strains isolated from a uranium- and nitrate-contaminated subsurface environment.</title>
        <authorList>
            <person name="Venkatramanan R."/>
            <person name="Prakash O."/>
            <person name="Woyke T."/>
            <person name="Chain P."/>
            <person name="Goodwin L.A."/>
            <person name="Watson D."/>
            <person name="Brooks S."/>
            <person name="Kostka J.E."/>
            <person name="Green S.J."/>
        </authorList>
    </citation>
    <scope>NUCLEOTIDE SEQUENCE [LARGE SCALE GENOMIC DNA]</scope>
    <source>
        <strain evidence="2 3">1NES1</strain>
    </source>
</reference>
<dbReference type="OrthoDB" id="7933817at2"/>
<proteinExistence type="predicted"/>
<name>N0B7Q8_9HYPH</name>
<evidence type="ECO:0000256" key="1">
    <source>
        <dbReference type="SAM" id="MobiDB-lite"/>
    </source>
</evidence>
<evidence type="ECO:0000313" key="2">
    <source>
        <dbReference type="EMBL" id="AGK58302.1"/>
    </source>
</evidence>
<dbReference type="AlphaFoldDB" id="N0B7Q8"/>
<gene>
    <name evidence="2" type="ORF">HYPDE_33148</name>
</gene>
<dbReference type="Proteomes" id="UP000005952">
    <property type="component" value="Chromosome"/>
</dbReference>
<accession>N0B7Q8</accession>
<protein>
    <submittedName>
        <fullName evidence="2">Uncharacterized protein</fullName>
    </submittedName>
</protein>
<feature type="compositionally biased region" description="Low complexity" evidence="1">
    <location>
        <begin position="72"/>
        <end position="86"/>
    </location>
</feature>
<dbReference type="HOGENOM" id="CLU_2523048_0_0_5"/>
<evidence type="ECO:0000313" key="3">
    <source>
        <dbReference type="Proteomes" id="UP000005952"/>
    </source>
</evidence>
<sequence>MMMRDGDPRITGPNNEWRRLPLAAAAAAILALLAMGYDFGNQPSHSEKYGTVTQTEAEDGVVPSLAPDAGIEKSGTSETSETSSSP</sequence>
<dbReference type="EMBL" id="CP005587">
    <property type="protein sequence ID" value="AGK58302.1"/>
    <property type="molecule type" value="Genomic_DNA"/>
</dbReference>
<organism evidence="2 3">
    <name type="scientific">Hyphomicrobium denitrificans 1NES1</name>
    <dbReference type="NCBI Taxonomy" id="670307"/>
    <lineage>
        <taxon>Bacteria</taxon>
        <taxon>Pseudomonadati</taxon>
        <taxon>Pseudomonadota</taxon>
        <taxon>Alphaproteobacteria</taxon>
        <taxon>Hyphomicrobiales</taxon>
        <taxon>Hyphomicrobiaceae</taxon>
        <taxon>Hyphomicrobium</taxon>
    </lineage>
</organism>
<feature type="region of interest" description="Disordered" evidence="1">
    <location>
        <begin position="43"/>
        <end position="86"/>
    </location>
</feature>
<dbReference type="RefSeq" id="WP_015598328.1">
    <property type="nucleotide sequence ID" value="NC_021172.1"/>
</dbReference>
<dbReference type="KEGG" id="hdt:HYPDE_33148"/>